<keyword evidence="3" id="KW-0695">RNA-directed DNA polymerase</keyword>
<dbReference type="PANTHER" id="PTHR34047:SF8">
    <property type="entry name" value="PROTEIN YKFC"/>
    <property type="match status" value="1"/>
</dbReference>
<dbReference type="KEGG" id="nva:G3M78_01765"/>
<accession>A0A7T0C0D8</accession>
<dbReference type="InterPro" id="IPR043502">
    <property type="entry name" value="DNA/RNA_pol_sf"/>
</dbReference>
<dbReference type="PANTHER" id="PTHR34047">
    <property type="entry name" value="NUCLEAR INTRON MATURASE 1, MITOCHONDRIAL-RELATED"/>
    <property type="match status" value="1"/>
</dbReference>
<evidence type="ECO:0000256" key="1">
    <source>
        <dbReference type="ARBA" id="ARBA00034120"/>
    </source>
</evidence>
<dbReference type="InterPro" id="IPR000477">
    <property type="entry name" value="RT_dom"/>
</dbReference>
<gene>
    <name evidence="3" type="ORF">G3M78_01765</name>
</gene>
<organism evidence="3 4">
    <name type="scientific">Candidatus Nitrohelix vancouverensis</name>
    <dbReference type="NCBI Taxonomy" id="2705534"/>
    <lineage>
        <taxon>Bacteria</taxon>
        <taxon>Pseudomonadati</taxon>
        <taxon>Nitrospinota/Tectimicrobiota group</taxon>
        <taxon>Nitrospinota</taxon>
        <taxon>Nitrospinia</taxon>
        <taxon>Nitrospinales</taxon>
        <taxon>Nitrospinaceae</taxon>
        <taxon>Candidatus Nitrohelix</taxon>
    </lineage>
</organism>
<feature type="domain" description="Reverse transcriptase" evidence="2">
    <location>
        <begin position="1"/>
        <end position="301"/>
    </location>
</feature>
<keyword evidence="3" id="KW-0548">Nucleotidyltransferase</keyword>
<evidence type="ECO:0000259" key="2">
    <source>
        <dbReference type="PROSITE" id="PS50878"/>
    </source>
</evidence>
<dbReference type="InterPro" id="IPR051083">
    <property type="entry name" value="GrpII_Intron_Splice-Mob/Def"/>
</dbReference>
<evidence type="ECO:0000313" key="3">
    <source>
        <dbReference type="EMBL" id="QPJ64191.1"/>
    </source>
</evidence>
<dbReference type="CDD" id="cd01646">
    <property type="entry name" value="RT_Bac_retron_I"/>
    <property type="match status" value="1"/>
</dbReference>
<dbReference type="SUPFAM" id="SSF56672">
    <property type="entry name" value="DNA/RNA polymerases"/>
    <property type="match status" value="1"/>
</dbReference>
<evidence type="ECO:0000313" key="4">
    <source>
        <dbReference type="Proteomes" id="UP000594464"/>
    </source>
</evidence>
<keyword evidence="3" id="KW-0808">Transferase</keyword>
<sequence>MEIEKAIELALKNVAKHGDTDIFPIPFETHVFFDNPMECKKLLLNMHAKFDSYIAQTPPATLETLTQVGYTGFRWATQIEPFWNVYYLALVISIADKIEEERIPLDEETVFSYRYEWDDANAKLFKPSTWQDYKKKGIELSDNYQFVVVTDIADFYPRIYHHRIENALKRLSSVGEIPKRIMDLLSSFSKNVSYGLPVGGPASRILAELALVTTDLQLKRRNITFCRYADDYSIFCANKSDAYKLIVLLSEKLHNEGLSLQKKKTKIITTDEFRETAQLLDPADKTDPLAEEEQKLLNISLRYDPYSDTADEDYEALKSAVKDVDIIGILGREVSKTTIDSTVTKQAINAIYALEPQEKYGALCTLLKDDNLFVLSPVFVLVMRAIRGVYDDIPEDGKDFIDQQLALLYESKSHLLGVDLNISYFIQALSRRRSLPKEEILIDIFDQTTKSLIKRQVIMVMASWDCHYWLTDIKGHYGGYTVWEKRALIIASYSLGDEGKHWRTHIKETWSEMDILIRGWYSKRLQNAKKFPI</sequence>
<comment type="similarity">
    <text evidence="1">Belongs to the bacterial reverse transcriptase family.</text>
</comment>
<reference evidence="4" key="1">
    <citation type="submission" date="2020-02" db="EMBL/GenBank/DDBJ databases">
        <title>Genomic and physiological characterization of two novel Nitrospinaceae genera.</title>
        <authorList>
            <person name="Mueller A.J."/>
            <person name="Jung M.-Y."/>
            <person name="Strachan C.R."/>
            <person name="Herbold C.W."/>
            <person name="Kirkegaard R.H."/>
            <person name="Daims H."/>
        </authorList>
    </citation>
    <scope>NUCLEOTIDE SEQUENCE [LARGE SCALE GENOMIC DNA]</scope>
</reference>
<dbReference type="Pfam" id="PF00078">
    <property type="entry name" value="RVT_1"/>
    <property type="match status" value="1"/>
</dbReference>
<dbReference type="Proteomes" id="UP000594464">
    <property type="component" value="Chromosome"/>
</dbReference>
<proteinExistence type="inferred from homology"/>
<protein>
    <submittedName>
        <fullName evidence="3">RNA-directed DNA polymerase</fullName>
    </submittedName>
</protein>
<dbReference type="PROSITE" id="PS50878">
    <property type="entry name" value="RT_POL"/>
    <property type="match status" value="1"/>
</dbReference>
<name>A0A7T0C0D8_9BACT</name>
<dbReference type="EMBL" id="CP048620">
    <property type="protein sequence ID" value="QPJ64191.1"/>
    <property type="molecule type" value="Genomic_DNA"/>
</dbReference>
<dbReference type="GO" id="GO:0003964">
    <property type="term" value="F:RNA-directed DNA polymerase activity"/>
    <property type="evidence" value="ECO:0007669"/>
    <property type="project" value="UniProtKB-KW"/>
</dbReference>
<dbReference type="AlphaFoldDB" id="A0A7T0C0D8"/>